<evidence type="ECO:0000313" key="1">
    <source>
        <dbReference type="EMBL" id="OLP46004.1"/>
    </source>
</evidence>
<sequence>MPESNPHQWIDTLVLPGLNGSGDGHWQSFWLKEKPDAKIVEQDNWTCPDLASWYRKLESELEKHSGIWLVAHSLGCILTANLALSPMASRIRGALLVAPCDLVNVENLHPCIVNFGSMPVQRLPFPSTVVASRNDPYMEFETTRRYANLWGSDLIDIGAQGHVNIQSGHGRWPLGYTLLERLKSRAESAKRSQNHPLSWAAKGYDLPMASKLS</sequence>
<keyword evidence="2" id="KW-1185">Reference proteome</keyword>
<gene>
    <name evidence="1" type="ORF">BJF95_14930</name>
</gene>
<dbReference type="Proteomes" id="UP000186894">
    <property type="component" value="Unassembled WGS sequence"/>
</dbReference>
<accession>A0A1Q8ZVA4</accession>
<dbReference type="OrthoDB" id="9804993at2"/>
<name>A0A1Q8ZVA4_9HYPH</name>
<dbReference type="Pfam" id="PF06821">
    <property type="entry name" value="Ser_hydrolase"/>
    <property type="match status" value="1"/>
</dbReference>
<dbReference type="EMBL" id="MKIM01000023">
    <property type="protein sequence ID" value="OLP46004.1"/>
    <property type="molecule type" value="Genomic_DNA"/>
</dbReference>
<dbReference type="InterPro" id="IPR029058">
    <property type="entry name" value="AB_hydrolase_fold"/>
</dbReference>
<protein>
    <recommendedName>
        <fullName evidence="3">Esterase</fullName>
    </recommendedName>
</protein>
<evidence type="ECO:0008006" key="3">
    <source>
        <dbReference type="Google" id="ProtNLM"/>
    </source>
</evidence>
<organism evidence="1 2">
    <name type="scientific">Rhizobium oryziradicis</name>
    <dbReference type="NCBI Taxonomy" id="1867956"/>
    <lineage>
        <taxon>Bacteria</taxon>
        <taxon>Pseudomonadati</taxon>
        <taxon>Pseudomonadota</taxon>
        <taxon>Alphaproteobacteria</taxon>
        <taxon>Hyphomicrobiales</taxon>
        <taxon>Rhizobiaceae</taxon>
        <taxon>Rhizobium/Agrobacterium group</taxon>
        <taxon>Rhizobium</taxon>
    </lineage>
</organism>
<evidence type="ECO:0000313" key="2">
    <source>
        <dbReference type="Proteomes" id="UP000186894"/>
    </source>
</evidence>
<dbReference type="RefSeq" id="WP_075638469.1">
    <property type="nucleotide sequence ID" value="NZ_MKIM01000023.1"/>
</dbReference>
<dbReference type="InterPro" id="IPR010662">
    <property type="entry name" value="RBBP9/YdeN"/>
</dbReference>
<dbReference type="Gene3D" id="3.40.50.1820">
    <property type="entry name" value="alpha/beta hydrolase"/>
    <property type="match status" value="1"/>
</dbReference>
<reference evidence="1 2" key="1">
    <citation type="submission" date="2016-09" db="EMBL/GenBank/DDBJ databases">
        <title>Rhizobium oryziradicis sp. nov., isolated from the root of rice.</title>
        <authorList>
            <person name="Zhao J."/>
            <person name="Zhang X."/>
        </authorList>
    </citation>
    <scope>NUCLEOTIDE SEQUENCE [LARGE SCALE GENOMIC DNA]</scope>
    <source>
        <strain evidence="1 2">N19</strain>
    </source>
</reference>
<dbReference type="STRING" id="1867956.BJF95_14930"/>
<dbReference type="SUPFAM" id="SSF53474">
    <property type="entry name" value="alpha/beta-Hydrolases"/>
    <property type="match status" value="1"/>
</dbReference>
<proteinExistence type="predicted"/>
<dbReference type="AlphaFoldDB" id="A0A1Q8ZVA4"/>
<dbReference type="GO" id="GO:0016787">
    <property type="term" value="F:hydrolase activity"/>
    <property type="evidence" value="ECO:0007669"/>
    <property type="project" value="InterPro"/>
</dbReference>
<comment type="caution">
    <text evidence="1">The sequence shown here is derived from an EMBL/GenBank/DDBJ whole genome shotgun (WGS) entry which is preliminary data.</text>
</comment>